<dbReference type="SUPFAM" id="SSF103481">
    <property type="entry name" value="Multidrug resistance efflux transporter EmrE"/>
    <property type="match status" value="1"/>
</dbReference>
<dbReference type="Proteomes" id="UP000269493">
    <property type="component" value="Unassembled WGS sequence"/>
</dbReference>
<evidence type="ECO:0000313" key="11">
    <source>
        <dbReference type="EMBL" id="RKT59862.1"/>
    </source>
</evidence>
<dbReference type="AlphaFoldDB" id="A0A495WDV2"/>
<evidence type="ECO:0000256" key="9">
    <source>
        <dbReference type="RuleBase" id="RU003942"/>
    </source>
</evidence>
<dbReference type="GO" id="GO:1990961">
    <property type="term" value="P:xenobiotic detoxification by transmembrane export across the plasma membrane"/>
    <property type="evidence" value="ECO:0007669"/>
    <property type="project" value="UniProtKB-ARBA"/>
</dbReference>
<evidence type="ECO:0000256" key="8">
    <source>
        <dbReference type="ARBA" id="ARBA00039168"/>
    </source>
</evidence>
<evidence type="ECO:0000256" key="3">
    <source>
        <dbReference type="ARBA" id="ARBA00022475"/>
    </source>
</evidence>
<dbReference type="FunFam" id="1.10.3730.20:FF:000001">
    <property type="entry name" value="Quaternary ammonium compound resistance transporter SugE"/>
    <property type="match status" value="1"/>
</dbReference>
<accession>A0A495WDV2</accession>
<name>A0A495WDV2_9BACT</name>
<dbReference type="Pfam" id="PF00893">
    <property type="entry name" value="Multi_Drug_Res"/>
    <property type="match status" value="1"/>
</dbReference>
<dbReference type="InterPro" id="IPR037185">
    <property type="entry name" value="EmrE-like"/>
</dbReference>
<dbReference type="EMBL" id="RBXN01000002">
    <property type="protein sequence ID" value="RKT59862.1"/>
    <property type="molecule type" value="Genomic_DNA"/>
</dbReference>
<dbReference type="InterPro" id="IPR045324">
    <property type="entry name" value="Small_multidrug_res"/>
</dbReference>
<keyword evidence="4 9" id="KW-0812">Transmembrane</keyword>
<keyword evidence="6 10" id="KW-0472">Membrane</keyword>
<evidence type="ECO:0000256" key="6">
    <source>
        <dbReference type="ARBA" id="ARBA00023136"/>
    </source>
</evidence>
<feature type="transmembrane region" description="Helical" evidence="10">
    <location>
        <begin position="50"/>
        <end position="68"/>
    </location>
</feature>
<gene>
    <name evidence="11" type="ORF">BC742_0785</name>
</gene>
<evidence type="ECO:0000256" key="1">
    <source>
        <dbReference type="ARBA" id="ARBA00004651"/>
    </source>
</evidence>
<dbReference type="InterPro" id="IPR000390">
    <property type="entry name" value="Small_drug/metabolite_transptr"/>
</dbReference>
<dbReference type="PANTHER" id="PTHR30561">
    <property type="entry name" value="SMR FAMILY PROTON-DEPENDENT DRUG EFFLUX TRANSPORTER SUGE"/>
    <property type="match status" value="1"/>
</dbReference>
<proteinExistence type="inferred from homology"/>
<keyword evidence="2" id="KW-0813">Transport</keyword>
<dbReference type="Gene3D" id="1.10.3730.20">
    <property type="match status" value="1"/>
</dbReference>
<comment type="caution">
    <text evidence="11">The sequence shown here is derived from an EMBL/GenBank/DDBJ whole genome shotgun (WGS) entry which is preliminary data.</text>
</comment>
<evidence type="ECO:0000256" key="2">
    <source>
        <dbReference type="ARBA" id="ARBA00022448"/>
    </source>
</evidence>
<organism evidence="11 12">
    <name type="scientific">Coprobacter fastidiosus NSB1 = JCM 33896</name>
    <dbReference type="NCBI Taxonomy" id="1349822"/>
    <lineage>
        <taxon>Bacteria</taxon>
        <taxon>Pseudomonadati</taxon>
        <taxon>Bacteroidota</taxon>
        <taxon>Bacteroidia</taxon>
        <taxon>Bacteroidales</taxon>
        <taxon>Barnesiellaceae</taxon>
        <taxon>Coprobacter</taxon>
    </lineage>
</organism>
<reference evidence="11 12" key="1">
    <citation type="submission" date="2018-10" db="EMBL/GenBank/DDBJ databases">
        <title>Genomic Encyclopedia of Archaeal and Bacterial Type Strains, Phase II (KMG-II): from individual species to whole genera.</title>
        <authorList>
            <person name="Goeker M."/>
        </authorList>
    </citation>
    <scope>NUCLEOTIDE SEQUENCE [LARGE SCALE GENOMIC DNA]</scope>
    <source>
        <strain evidence="11 12">NSB1</strain>
    </source>
</reference>
<evidence type="ECO:0000313" key="12">
    <source>
        <dbReference type="Proteomes" id="UP000269493"/>
    </source>
</evidence>
<evidence type="ECO:0000256" key="4">
    <source>
        <dbReference type="ARBA" id="ARBA00022692"/>
    </source>
</evidence>
<feature type="transmembrane region" description="Helical" evidence="10">
    <location>
        <begin position="105"/>
        <end position="124"/>
    </location>
</feature>
<dbReference type="PANTHER" id="PTHR30561:SF0">
    <property type="entry name" value="GUANIDINIUM EXPORTER"/>
    <property type="match status" value="1"/>
</dbReference>
<keyword evidence="5 10" id="KW-1133">Transmembrane helix</keyword>
<dbReference type="GO" id="GO:0005886">
    <property type="term" value="C:plasma membrane"/>
    <property type="evidence" value="ECO:0007669"/>
    <property type="project" value="UniProtKB-SubCell"/>
</dbReference>
<protein>
    <recommendedName>
        <fullName evidence="8">Guanidinium exporter</fullName>
    </recommendedName>
</protein>
<dbReference type="GO" id="GO:0022857">
    <property type="term" value="F:transmembrane transporter activity"/>
    <property type="evidence" value="ECO:0007669"/>
    <property type="project" value="InterPro"/>
</dbReference>
<evidence type="ECO:0000256" key="10">
    <source>
        <dbReference type="SAM" id="Phobius"/>
    </source>
</evidence>
<evidence type="ECO:0000256" key="5">
    <source>
        <dbReference type="ARBA" id="ARBA00022989"/>
    </source>
</evidence>
<sequence>MSNRTYYYLCIVIVTINRGNMAWIYLFLGGLFEIGWPLGFKLAHGSSGKILWITFSVLSMALSGLFLFMAQKTIPIGTAYVVWTGIGAVGTLLIGIFFFNDPASFWRLFSAFLVVAGIIGIKIAS</sequence>
<keyword evidence="12" id="KW-1185">Reference proteome</keyword>
<feature type="transmembrane region" description="Helical" evidence="10">
    <location>
        <begin position="80"/>
        <end position="99"/>
    </location>
</feature>
<comment type="similarity">
    <text evidence="7">Belongs to the drug/metabolite transporter (DMT) superfamily. Small multidrug resistance (SMR) (TC 2.A.7.1) family. Gdx/SugE subfamily.</text>
</comment>
<comment type="subcellular location">
    <subcellularLocation>
        <location evidence="1 9">Cell membrane</location>
        <topology evidence="1 9">Multi-pass membrane protein</topology>
    </subcellularLocation>
</comment>
<evidence type="ECO:0000256" key="7">
    <source>
        <dbReference type="ARBA" id="ARBA00038151"/>
    </source>
</evidence>
<keyword evidence="3" id="KW-1003">Cell membrane</keyword>